<dbReference type="AlphaFoldDB" id="A0A964FI03"/>
<evidence type="ECO:0000313" key="3">
    <source>
        <dbReference type="Proteomes" id="UP000729733"/>
    </source>
</evidence>
<comment type="caution">
    <text evidence="2">The sequence shown here is derived from an EMBL/GenBank/DDBJ whole genome shotgun (WGS) entry which is preliminary data.</text>
</comment>
<reference evidence="2" key="1">
    <citation type="journal article" date="2021" name="Antonie Van Leeuwenhoek">
        <title>Draft genome and description of Waterburya agarophytonicola gen. nov. sp. nov. (Pleurocapsales, Cyanobacteria): a seaweed symbiont.</title>
        <authorList>
            <person name="Bonthond G."/>
            <person name="Shalygin S."/>
            <person name="Bayer T."/>
            <person name="Weinberger F."/>
        </authorList>
    </citation>
    <scope>NUCLEOTIDE SEQUENCE</scope>
    <source>
        <strain evidence="2">KI4</strain>
    </source>
</reference>
<accession>A0A964FI03</accession>
<evidence type="ECO:0008006" key="4">
    <source>
        <dbReference type="Google" id="ProtNLM"/>
    </source>
</evidence>
<feature type="chain" id="PRO_5037420597" description="Late embryogenesis abundant protein" evidence="1">
    <location>
        <begin position="39"/>
        <end position="194"/>
    </location>
</feature>
<evidence type="ECO:0000313" key="2">
    <source>
        <dbReference type="EMBL" id="MCC0179487.1"/>
    </source>
</evidence>
<proteinExistence type="predicted"/>
<keyword evidence="1" id="KW-0732">Signal</keyword>
<dbReference type="RefSeq" id="WP_229642588.1">
    <property type="nucleotide sequence ID" value="NZ_JADWDC010000087.1"/>
</dbReference>
<sequence length="194" mass="21123">MEKFSKFLSIIKFKTVLTILLASSLVVISTACSQGNIAAVGEKAISDTAQKVMTDSYDDYDAEQSFRGGMNGYNDDRRYDAETAAKAKALIDSAKSRQKDSWGEYADSITDRAGNKIEEAKNTIPRTIQANKEEAIDYIDDKSDLVKDNLSKVPGGAKKVFDGAVDTAQDAIEDAKNATKNTAKEVKGNFQDLT</sequence>
<dbReference type="Gene3D" id="1.20.120.20">
    <property type="entry name" value="Apolipoprotein"/>
    <property type="match status" value="1"/>
</dbReference>
<dbReference type="EMBL" id="JADWDC010000087">
    <property type="protein sequence ID" value="MCC0179487.1"/>
    <property type="molecule type" value="Genomic_DNA"/>
</dbReference>
<name>A0A964FI03_9CYAN</name>
<dbReference type="Proteomes" id="UP000729733">
    <property type="component" value="Unassembled WGS sequence"/>
</dbReference>
<organism evidence="2 3">
    <name type="scientific">Waterburya agarophytonicola KI4</name>
    <dbReference type="NCBI Taxonomy" id="2874699"/>
    <lineage>
        <taxon>Bacteria</taxon>
        <taxon>Bacillati</taxon>
        <taxon>Cyanobacteriota</taxon>
        <taxon>Cyanophyceae</taxon>
        <taxon>Pleurocapsales</taxon>
        <taxon>Hyellaceae</taxon>
        <taxon>Waterburya</taxon>
        <taxon>Waterburya agarophytonicola</taxon>
    </lineage>
</organism>
<evidence type="ECO:0000256" key="1">
    <source>
        <dbReference type="SAM" id="SignalP"/>
    </source>
</evidence>
<protein>
    <recommendedName>
        <fullName evidence="4">Late embryogenesis abundant protein</fullName>
    </recommendedName>
</protein>
<dbReference type="PROSITE" id="PS51257">
    <property type="entry name" value="PROKAR_LIPOPROTEIN"/>
    <property type="match status" value="1"/>
</dbReference>
<gene>
    <name evidence="2" type="ORF">I4641_21235</name>
</gene>
<keyword evidence="3" id="KW-1185">Reference proteome</keyword>
<feature type="signal peptide" evidence="1">
    <location>
        <begin position="1"/>
        <end position="38"/>
    </location>
</feature>